<dbReference type="KEGG" id="stui:GCM10017668_19190"/>
<feature type="compositionally biased region" description="Gly residues" evidence="1">
    <location>
        <begin position="95"/>
        <end position="105"/>
    </location>
</feature>
<organism evidence="2 3">
    <name type="scientific">Streptomyces tuirus</name>
    <dbReference type="NCBI Taxonomy" id="68278"/>
    <lineage>
        <taxon>Bacteria</taxon>
        <taxon>Bacillati</taxon>
        <taxon>Actinomycetota</taxon>
        <taxon>Actinomycetes</taxon>
        <taxon>Kitasatosporales</taxon>
        <taxon>Streptomycetaceae</taxon>
        <taxon>Streptomyces</taxon>
    </lineage>
</organism>
<dbReference type="Pfam" id="PF19756">
    <property type="entry name" value="DUF6243"/>
    <property type="match status" value="1"/>
</dbReference>
<evidence type="ECO:0000313" key="3">
    <source>
        <dbReference type="Proteomes" id="UP000516373"/>
    </source>
</evidence>
<reference evidence="2 3" key="1">
    <citation type="journal article" date="2014" name="Int. J. Syst. Evol. Microbiol.">
        <title>Complete genome sequence of Corynebacterium casei LMG S-19264T (=DSM 44701T), isolated from a smear-ripened cheese.</title>
        <authorList>
            <consortium name="US DOE Joint Genome Institute (JGI-PGF)"/>
            <person name="Walter F."/>
            <person name="Albersmeier A."/>
            <person name="Kalinowski J."/>
            <person name="Ruckert C."/>
        </authorList>
    </citation>
    <scope>NUCLEOTIDE SEQUENCE [LARGE SCALE GENOMIC DNA]</scope>
    <source>
        <strain evidence="2 3">JCM 4255</strain>
    </source>
</reference>
<evidence type="ECO:0000256" key="1">
    <source>
        <dbReference type="SAM" id="MobiDB-lite"/>
    </source>
</evidence>
<protein>
    <submittedName>
        <fullName evidence="2">Uncharacterized protein</fullName>
    </submittedName>
</protein>
<dbReference type="InterPro" id="IPR046210">
    <property type="entry name" value="DUF6243"/>
</dbReference>
<gene>
    <name evidence="2" type="ORF">GCM10017668_19190</name>
</gene>
<sequence>MARRDFSLRRVESGADLPGAGWVGFWTAMARIYQVDKTERLADSGGYAYETNRLVANSGDAWSRKEPEMTRGGAGNMLGVGGSRKNLGRRELRGGGRGGRIGGGMDPQAQKRELLRKLQESRQQQEAREEGTAGRTS</sequence>
<dbReference type="Proteomes" id="UP000516373">
    <property type="component" value="Chromosome"/>
</dbReference>
<dbReference type="EMBL" id="AP023439">
    <property type="protein sequence ID" value="BCL20076.1"/>
    <property type="molecule type" value="Genomic_DNA"/>
</dbReference>
<name>A0A7G1NED9_9ACTN</name>
<accession>A0A7G1NED9</accession>
<proteinExistence type="predicted"/>
<feature type="compositionally biased region" description="Gly residues" evidence="1">
    <location>
        <begin position="72"/>
        <end position="82"/>
    </location>
</feature>
<dbReference type="AlphaFoldDB" id="A0A7G1NED9"/>
<feature type="compositionally biased region" description="Basic and acidic residues" evidence="1">
    <location>
        <begin position="109"/>
        <end position="137"/>
    </location>
</feature>
<feature type="region of interest" description="Disordered" evidence="1">
    <location>
        <begin position="60"/>
        <end position="137"/>
    </location>
</feature>
<evidence type="ECO:0000313" key="2">
    <source>
        <dbReference type="EMBL" id="BCL20076.1"/>
    </source>
</evidence>